<gene>
    <name evidence="2" type="ORF">SAMN04488132_105183</name>
</gene>
<dbReference type="InterPro" id="IPR054539">
    <property type="entry name" value="Beta-prop_PDH"/>
</dbReference>
<keyword evidence="3" id="KW-1185">Reference proteome</keyword>
<name>A0A1T4P7D3_9BACT</name>
<sequence length="439" mass="47584">MNLHPARLGLIILILSCNNNSQHPPAGDSQVTAVSNEVVDTLPQPFATKSVRNYSKVIGWPGGKTPVAPTGFKVEAYATGLVNPRNIYVADNGDVFVAQANTEVKGIKKVGATIIGATKSQRMGTSANSIILFRDENKDGIPDRQSIFLAGLNQPFGMLILNNYFYVANTDALWRYPYKPGDTVLTSKGEKILDLPAGGYNNHWTRNLLANKSKTRIYISVGSGSNIAEHGMANETRRANIIEINPDGSGEKIYASGLRNPVGMDWAPGTGVLWTAVNERDELGDELVPDYATGVKEGGFYGWPYSYFGQHPDPRMEKDPRPDMVGKAIVPDIPLGSHTASLGLAFYTGNTFPARYRGGMFIGQHGSWNRSELSGYKVVFIPFSNGKPAGKPEDFLTGFIANAGKQEVYGRPVSLAVLKDGSMLLADDAGNTLWRIVGR</sequence>
<accession>A0A1T4P7D3</accession>
<evidence type="ECO:0000313" key="2">
    <source>
        <dbReference type="EMBL" id="SJZ87126.1"/>
    </source>
</evidence>
<dbReference type="AlphaFoldDB" id="A0A1T4P7D3"/>
<feature type="domain" description="Pyrroloquinoline quinone-dependent pyranose dehydrogenase beta-propeller" evidence="1">
    <location>
        <begin position="67"/>
        <end position="283"/>
    </location>
</feature>
<feature type="domain" description="Pyrroloquinoline quinone-dependent pyranose dehydrogenase beta-propeller" evidence="1">
    <location>
        <begin position="329"/>
        <end position="434"/>
    </location>
</feature>
<dbReference type="STRING" id="413434.SAMN04488132_105183"/>
<dbReference type="PANTHER" id="PTHR19328:SF55">
    <property type="entry name" value="BLR6566 PROTEIN"/>
    <property type="match status" value="1"/>
</dbReference>
<dbReference type="PANTHER" id="PTHR19328">
    <property type="entry name" value="HEDGEHOG-INTERACTING PROTEIN"/>
    <property type="match status" value="1"/>
</dbReference>
<dbReference type="Gene3D" id="2.120.10.30">
    <property type="entry name" value="TolB, C-terminal domain"/>
    <property type="match status" value="1"/>
</dbReference>
<organism evidence="2 3">
    <name type="scientific">Sediminibacterium ginsengisoli</name>
    <dbReference type="NCBI Taxonomy" id="413434"/>
    <lineage>
        <taxon>Bacteria</taxon>
        <taxon>Pseudomonadati</taxon>
        <taxon>Bacteroidota</taxon>
        <taxon>Chitinophagia</taxon>
        <taxon>Chitinophagales</taxon>
        <taxon>Chitinophagaceae</taxon>
        <taxon>Sediminibacterium</taxon>
    </lineage>
</organism>
<dbReference type="OrthoDB" id="9811395at2"/>
<evidence type="ECO:0000259" key="1">
    <source>
        <dbReference type="Pfam" id="PF22807"/>
    </source>
</evidence>
<dbReference type="Pfam" id="PF22807">
    <property type="entry name" value="TrAA12"/>
    <property type="match status" value="2"/>
</dbReference>
<proteinExistence type="predicted"/>
<dbReference type="SUPFAM" id="SSF50952">
    <property type="entry name" value="Soluble quinoprotein glucose dehydrogenase"/>
    <property type="match status" value="1"/>
</dbReference>
<dbReference type="EMBL" id="FUWH01000005">
    <property type="protein sequence ID" value="SJZ87126.1"/>
    <property type="molecule type" value="Genomic_DNA"/>
</dbReference>
<reference evidence="2 3" key="1">
    <citation type="submission" date="2017-02" db="EMBL/GenBank/DDBJ databases">
        <authorList>
            <person name="Peterson S.W."/>
        </authorList>
    </citation>
    <scope>NUCLEOTIDE SEQUENCE [LARGE SCALE GENOMIC DNA]</scope>
    <source>
        <strain evidence="2 3">DSM 22335</strain>
    </source>
</reference>
<dbReference type="Proteomes" id="UP000190888">
    <property type="component" value="Unassembled WGS sequence"/>
</dbReference>
<protein>
    <submittedName>
        <fullName evidence="2">Glucose/arabinose dehydrogenase, beta-propeller fold</fullName>
    </submittedName>
</protein>
<evidence type="ECO:0000313" key="3">
    <source>
        <dbReference type="Proteomes" id="UP000190888"/>
    </source>
</evidence>
<dbReference type="RefSeq" id="WP_078831505.1">
    <property type="nucleotide sequence ID" value="NZ_FUWH01000005.1"/>
</dbReference>
<dbReference type="InterPro" id="IPR011042">
    <property type="entry name" value="6-blade_b-propeller_TolB-like"/>
</dbReference>
<dbReference type="InterPro" id="IPR011041">
    <property type="entry name" value="Quinoprot_gluc/sorb_DH_b-prop"/>
</dbReference>